<dbReference type="SUPFAM" id="SSF57196">
    <property type="entry name" value="EGF/Laminin"/>
    <property type="match status" value="3"/>
</dbReference>
<dbReference type="PROSITE" id="PS01186">
    <property type="entry name" value="EGF_2"/>
    <property type="match status" value="2"/>
</dbReference>
<keyword evidence="3" id="KW-0677">Repeat</keyword>
<dbReference type="EMBL" id="REGN01008008">
    <property type="protein sequence ID" value="RNA04658.1"/>
    <property type="molecule type" value="Genomic_DNA"/>
</dbReference>
<evidence type="ECO:0000313" key="9">
    <source>
        <dbReference type="Proteomes" id="UP000276133"/>
    </source>
</evidence>
<protein>
    <submittedName>
        <fullName evidence="8">Delta 4</fullName>
    </submittedName>
</protein>
<dbReference type="PANTHER" id="PTHR24049:SF22">
    <property type="entry name" value="DROSOPHILA CRUMBS HOMOLOG"/>
    <property type="match status" value="1"/>
</dbReference>
<dbReference type="SMART" id="SM00181">
    <property type="entry name" value="EGF"/>
    <property type="match status" value="3"/>
</dbReference>
<dbReference type="PROSITE" id="PS00022">
    <property type="entry name" value="EGF_1"/>
    <property type="match status" value="3"/>
</dbReference>
<evidence type="ECO:0000259" key="7">
    <source>
        <dbReference type="PROSITE" id="PS50026"/>
    </source>
</evidence>
<dbReference type="InterPro" id="IPR000742">
    <property type="entry name" value="EGF"/>
</dbReference>
<organism evidence="8 9">
    <name type="scientific">Brachionus plicatilis</name>
    <name type="common">Marine rotifer</name>
    <name type="synonym">Brachionus muelleri</name>
    <dbReference type="NCBI Taxonomy" id="10195"/>
    <lineage>
        <taxon>Eukaryota</taxon>
        <taxon>Metazoa</taxon>
        <taxon>Spiralia</taxon>
        <taxon>Gnathifera</taxon>
        <taxon>Rotifera</taxon>
        <taxon>Eurotatoria</taxon>
        <taxon>Monogononta</taxon>
        <taxon>Pseudotrocha</taxon>
        <taxon>Ploima</taxon>
        <taxon>Brachionidae</taxon>
        <taxon>Brachionus</taxon>
    </lineage>
</organism>
<keyword evidence="1 5" id="KW-0245">EGF-like domain</keyword>
<comment type="caution">
    <text evidence="5">Lacks conserved residue(s) required for the propagation of feature annotation.</text>
</comment>
<feature type="chain" id="PRO_5018000162" evidence="6">
    <location>
        <begin position="20"/>
        <end position="208"/>
    </location>
</feature>
<dbReference type="Gene3D" id="2.10.25.10">
    <property type="entry name" value="Laminin"/>
    <property type="match status" value="3"/>
</dbReference>
<comment type="caution">
    <text evidence="8">The sequence shown here is derived from an EMBL/GenBank/DDBJ whole genome shotgun (WGS) entry which is preliminary data.</text>
</comment>
<dbReference type="GO" id="GO:0007157">
    <property type="term" value="P:heterophilic cell-cell adhesion via plasma membrane cell adhesion molecules"/>
    <property type="evidence" value="ECO:0007669"/>
    <property type="project" value="TreeGrafter"/>
</dbReference>
<dbReference type="GO" id="GO:0032991">
    <property type="term" value="C:protein-containing complex"/>
    <property type="evidence" value="ECO:0007669"/>
    <property type="project" value="TreeGrafter"/>
</dbReference>
<dbReference type="Proteomes" id="UP000276133">
    <property type="component" value="Unassembled WGS sequence"/>
</dbReference>
<dbReference type="GO" id="GO:0045197">
    <property type="term" value="P:establishment or maintenance of epithelial cell apical/basal polarity"/>
    <property type="evidence" value="ECO:0007669"/>
    <property type="project" value="TreeGrafter"/>
</dbReference>
<feature type="domain" description="EGF-like" evidence="7">
    <location>
        <begin position="165"/>
        <end position="205"/>
    </location>
</feature>
<gene>
    <name evidence="8" type="ORF">BpHYR1_003766</name>
</gene>
<feature type="domain" description="EGF-like" evidence="7">
    <location>
        <begin position="79"/>
        <end position="116"/>
    </location>
</feature>
<feature type="signal peptide" evidence="6">
    <location>
        <begin position="1"/>
        <end position="19"/>
    </location>
</feature>
<feature type="disulfide bond" evidence="5">
    <location>
        <begin position="54"/>
        <end position="63"/>
    </location>
</feature>
<feature type="disulfide bond" evidence="5">
    <location>
        <begin position="176"/>
        <end position="193"/>
    </location>
</feature>
<evidence type="ECO:0000256" key="1">
    <source>
        <dbReference type="ARBA" id="ARBA00022536"/>
    </source>
</evidence>
<keyword evidence="4 5" id="KW-1015">Disulfide bond</keyword>
<dbReference type="STRING" id="10195.A0A3M7Q150"/>
<feature type="domain" description="EGF-like" evidence="7">
    <location>
        <begin position="27"/>
        <end position="64"/>
    </location>
</feature>
<accession>A0A3M7Q150</accession>
<evidence type="ECO:0000256" key="4">
    <source>
        <dbReference type="ARBA" id="ARBA00023157"/>
    </source>
</evidence>
<dbReference type="AlphaFoldDB" id="A0A3M7Q150"/>
<dbReference type="PROSITE" id="PS50026">
    <property type="entry name" value="EGF_3"/>
    <property type="match status" value="3"/>
</dbReference>
<feature type="disulfide bond" evidence="5">
    <location>
        <begin position="106"/>
        <end position="115"/>
    </location>
</feature>
<name>A0A3M7Q150_BRAPC</name>
<dbReference type="GO" id="GO:0005886">
    <property type="term" value="C:plasma membrane"/>
    <property type="evidence" value="ECO:0007669"/>
    <property type="project" value="TreeGrafter"/>
</dbReference>
<dbReference type="Pfam" id="PF00008">
    <property type="entry name" value="EGF"/>
    <property type="match status" value="3"/>
</dbReference>
<reference evidence="8 9" key="1">
    <citation type="journal article" date="2018" name="Sci. Rep.">
        <title>Genomic signatures of local adaptation to the degree of environmental predictability in rotifers.</title>
        <authorList>
            <person name="Franch-Gras L."/>
            <person name="Hahn C."/>
            <person name="Garcia-Roger E.M."/>
            <person name="Carmona M.J."/>
            <person name="Serra M."/>
            <person name="Gomez A."/>
        </authorList>
    </citation>
    <scope>NUCLEOTIDE SEQUENCE [LARGE SCALE GENOMIC DNA]</scope>
    <source>
        <strain evidence="8">HYR1</strain>
    </source>
</reference>
<evidence type="ECO:0000256" key="6">
    <source>
        <dbReference type="SAM" id="SignalP"/>
    </source>
</evidence>
<keyword evidence="9" id="KW-1185">Reference proteome</keyword>
<dbReference type="PANTHER" id="PTHR24049">
    <property type="entry name" value="CRUMBS FAMILY MEMBER"/>
    <property type="match status" value="1"/>
</dbReference>
<evidence type="ECO:0000256" key="3">
    <source>
        <dbReference type="ARBA" id="ARBA00022737"/>
    </source>
</evidence>
<keyword evidence="2 6" id="KW-0732">Signal</keyword>
<proteinExistence type="predicted"/>
<feature type="disulfide bond" evidence="5">
    <location>
        <begin position="195"/>
        <end position="204"/>
    </location>
</feature>
<dbReference type="InterPro" id="IPR051022">
    <property type="entry name" value="Notch_Cell-Fate_Det"/>
</dbReference>
<dbReference type="OrthoDB" id="430340at2759"/>
<evidence type="ECO:0000256" key="5">
    <source>
        <dbReference type="PROSITE-ProRule" id="PRU00076"/>
    </source>
</evidence>
<evidence type="ECO:0000313" key="8">
    <source>
        <dbReference type="EMBL" id="RNA04658.1"/>
    </source>
</evidence>
<evidence type="ECO:0000256" key="2">
    <source>
        <dbReference type="ARBA" id="ARBA00022729"/>
    </source>
</evidence>
<sequence length="208" mass="21911">MFKLVYFLLLGLVLGYSEAISVTNREFIGLCSSSPCKNGASCIQLGYNLAICLCKSEFSGIYCDIPKTTTRSTTVTTTPLALCTPEVCKNSGTCVQINQNLAICICAPGFFGEYCQDGSPITTTLSDAPTSSISTVAPTSSISTVAPTSSSDPTASTVSTPSQIPFEICPIEPIICRNNGTCIVTTNTRFVTCFCKTGFTGTLCEDST</sequence>